<dbReference type="PANTHER" id="PTHR21262:SF31">
    <property type="entry name" value="GTP PYROPHOSPHOKINASE"/>
    <property type="match status" value="1"/>
</dbReference>
<keyword evidence="3" id="KW-0418">Kinase</keyword>
<dbReference type="CDD" id="cd05399">
    <property type="entry name" value="NT_Rel-Spo_like"/>
    <property type="match status" value="1"/>
</dbReference>
<proteinExistence type="inferred from homology"/>
<dbReference type="GO" id="GO:0005886">
    <property type="term" value="C:plasma membrane"/>
    <property type="evidence" value="ECO:0007669"/>
    <property type="project" value="TreeGrafter"/>
</dbReference>
<dbReference type="Pfam" id="PF13291">
    <property type="entry name" value="ACT_4"/>
    <property type="match status" value="1"/>
</dbReference>
<dbReference type="InterPro" id="IPR043519">
    <property type="entry name" value="NT_sf"/>
</dbReference>
<comment type="caution">
    <text evidence="3">The sequence shown here is derived from an EMBL/GenBank/DDBJ whole genome shotgun (WGS) entry which is preliminary data.</text>
</comment>
<dbReference type="Gene3D" id="3.30.460.10">
    <property type="entry name" value="Beta Polymerase, domain 2"/>
    <property type="match status" value="1"/>
</dbReference>
<dbReference type="SUPFAM" id="SSF81301">
    <property type="entry name" value="Nucleotidyltransferase"/>
    <property type="match status" value="1"/>
</dbReference>
<dbReference type="InterPro" id="IPR002912">
    <property type="entry name" value="ACT_dom"/>
</dbReference>
<dbReference type="InterPro" id="IPR033655">
    <property type="entry name" value="TGS_RelA/SpoT"/>
</dbReference>
<evidence type="ECO:0000259" key="2">
    <source>
        <dbReference type="PROSITE" id="PS51880"/>
    </source>
</evidence>
<dbReference type="FunFam" id="1.10.3210.10:FF:000001">
    <property type="entry name" value="GTP pyrophosphokinase RelA"/>
    <property type="match status" value="1"/>
</dbReference>
<dbReference type="GO" id="GO:0008728">
    <property type="term" value="F:GTP diphosphokinase activity"/>
    <property type="evidence" value="ECO:0007669"/>
    <property type="project" value="UniProtKB-EC"/>
</dbReference>
<dbReference type="GO" id="GO:0015969">
    <property type="term" value="P:guanosine tetraphosphate metabolic process"/>
    <property type="evidence" value="ECO:0007669"/>
    <property type="project" value="InterPro"/>
</dbReference>
<dbReference type="SUPFAM" id="SSF109604">
    <property type="entry name" value="HD-domain/PDEase-like"/>
    <property type="match status" value="1"/>
</dbReference>
<dbReference type="CDD" id="cd04876">
    <property type="entry name" value="ACT_RelA-SpoT"/>
    <property type="match status" value="1"/>
</dbReference>
<sequence>MPRFTVEGKLLKHNRNNVIVNHSIHKSNHFLYSYTMLPEQETVSDAQLPPYNLNEEQEKKEIIRQYRALLRSLRPKLKRGDKELVRHAFEMAAEAHKTTRRKSGEPYILHPVAVAMICVEEIGLGVRSTICALLHDTVEDTDITLDDVEREFGTEIAKIVDGLTKISTVIDTNISQQAENFKKILLTLTDDPRVILIKLADRLHNMRTLDSMKREKQLKIASETVWVYAPLAHRMGLYSIKTELEDLAMKYMEPEAYKEIAKKLSETKRERTRYINEFIKPIKEKLIAADLEFEMYGRPKSIHSIWNKIKKKAVSFEEVYDLFAIRVILNSPPEREKEDCWKVYSMITDEYTPSPERLRDWLSNPKSNGYEALHTTVMGPQGKWVEVQIRTKRMNEIAEKGLAAHYKYKEGSNDEDRFDKWFGQIREVLATQDSDTVDFLQDFKTSFLAEEIYVYTPKGEVKMLPTGSTALDFAFSIHSAIGTKCIGAKVHHKLVPISHKLRSGDQIEIITSNKQKPSEDWLNIVVTAKAKSKIKDALREEKRKVADDAKYILQRKLEGMGAAFTSGNIEELVHFYKLPSQLDLLYKIATKGIDLKELKDFHVLGDRLEAPKPKPAITELIPEHPYQKQYTKKESELIIFGESSDKIQYTLAKCCNPIPGDDVFGFVSTGKGLIIHRTNCPNAPQLLANYSHRVVKTKWAKNNEIAFLTGLKIIGLDDVGVINKITNVISGDLKINIAGLTIESGEGLFQGIIKIFVHDKEELEELVNRLKSLQGIQTVDRFDMDDTK</sequence>
<dbReference type="SUPFAM" id="SSF55021">
    <property type="entry name" value="ACT-like"/>
    <property type="match status" value="1"/>
</dbReference>
<dbReference type="InterPro" id="IPR045865">
    <property type="entry name" value="ACT-like_dom_sf"/>
</dbReference>
<dbReference type="SUPFAM" id="SSF81271">
    <property type="entry name" value="TGS-like"/>
    <property type="match status" value="1"/>
</dbReference>
<accession>A0A1J5TG95</accession>
<keyword evidence="3" id="KW-0808">Transferase</keyword>
<dbReference type="AlphaFoldDB" id="A0A1J5TG95"/>
<organism evidence="3">
    <name type="scientific">mine drainage metagenome</name>
    <dbReference type="NCBI Taxonomy" id="410659"/>
    <lineage>
        <taxon>unclassified sequences</taxon>
        <taxon>metagenomes</taxon>
        <taxon>ecological metagenomes</taxon>
    </lineage>
</organism>
<dbReference type="InterPro" id="IPR012676">
    <property type="entry name" value="TGS-like"/>
</dbReference>
<dbReference type="SMART" id="SM00471">
    <property type="entry name" value="HDc"/>
    <property type="match status" value="1"/>
</dbReference>
<dbReference type="InterPro" id="IPR004811">
    <property type="entry name" value="RelA/Spo_fam"/>
</dbReference>
<dbReference type="EMBL" id="MLJW01000016">
    <property type="protein sequence ID" value="OIR12724.1"/>
    <property type="molecule type" value="Genomic_DNA"/>
</dbReference>
<evidence type="ECO:0000313" key="3">
    <source>
        <dbReference type="EMBL" id="OIR12724.1"/>
    </source>
</evidence>
<gene>
    <name evidence="3" type="primary">relA_2</name>
    <name evidence="3" type="ORF">GALL_57910</name>
</gene>
<dbReference type="FunFam" id="3.10.20.30:FF:000002">
    <property type="entry name" value="GTP pyrophosphokinase (RelA/SpoT)"/>
    <property type="match status" value="1"/>
</dbReference>
<dbReference type="InterPro" id="IPR007685">
    <property type="entry name" value="RelA_SpoT"/>
</dbReference>
<comment type="similarity">
    <text evidence="1">Belongs to the RelA/SpoT family.</text>
</comment>
<dbReference type="CDD" id="cd00077">
    <property type="entry name" value="HDc"/>
    <property type="match status" value="1"/>
</dbReference>
<dbReference type="PROSITE" id="PS51880">
    <property type="entry name" value="TGS"/>
    <property type="match status" value="1"/>
</dbReference>
<dbReference type="EC" id="2.7.6.5" evidence="3"/>
<dbReference type="NCBIfam" id="TIGR00691">
    <property type="entry name" value="spoT_relA"/>
    <property type="match status" value="1"/>
</dbReference>
<dbReference type="Pfam" id="PF04607">
    <property type="entry name" value="RelA_SpoT"/>
    <property type="match status" value="1"/>
</dbReference>
<dbReference type="InterPro" id="IPR004095">
    <property type="entry name" value="TGS"/>
</dbReference>
<dbReference type="Gene3D" id="1.10.3210.10">
    <property type="entry name" value="Hypothetical protein af1432"/>
    <property type="match status" value="1"/>
</dbReference>
<protein>
    <submittedName>
        <fullName evidence="3">GTP pyrophosphokinase</fullName>
        <ecNumber evidence="3">2.7.6.5</ecNumber>
    </submittedName>
</protein>
<dbReference type="SMART" id="SM00954">
    <property type="entry name" value="RelA_SpoT"/>
    <property type="match status" value="1"/>
</dbReference>
<reference evidence="3" key="1">
    <citation type="submission" date="2016-10" db="EMBL/GenBank/DDBJ databases">
        <title>Sequence of Gallionella enrichment culture.</title>
        <authorList>
            <person name="Poehlein A."/>
            <person name="Muehling M."/>
            <person name="Daniel R."/>
        </authorList>
    </citation>
    <scope>NUCLEOTIDE SEQUENCE</scope>
</reference>
<dbReference type="Pfam" id="PF13328">
    <property type="entry name" value="HD_4"/>
    <property type="match status" value="1"/>
</dbReference>
<dbReference type="GO" id="GO:0016301">
    <property type="term" value="F:kinase activity"/>
    <property type="evidence" value="ECO:0007669"/>
    <property type="project" value="UniProtKB-KW"/>
</dbReference>
<dbReference type="Gene3D" id="3.30.70.260">
    <property type="match status" value="1"/>
</dbReference>
<dbReference type="CDD" id="cd01668">
    <property type="entry name" value="TGS_RSH"/>
    <property type="match status" value="1"/>
</dbReference>
<dbReference type="PANTHER" id="PTHR21262">
    <property type="entry name" value="GUANOSINE-3',5'-BIS DIPHOSPHATE 3'-PYROPHOSPHOHYDROLASE"/>
    <property type="match status" value="1"/>
</dbReference>
<dbReference type="Gene3D" id="3.10.20.30">
    <property type="match status" value="1"/>
</dbReference>
<evidence type="ECO:0000256" key="1">
    <source>
        <dbReference type="ARBA" id="ARBA00007476"/>
    </source>
</evidence>
<dbReference type="Pfam" id="PF02824">
    <property type="entry name" value="TGS"/>
    <property type="match status" value="1"/>
</dbReference>
<feature type="domain" description="TGS" evidence="2">
    <location>
        <begin position="450"/>
        <end position="511"/>
    </location>
</feature>
<name>A0A1J5TG95_9ZZZZ</name>
<dbReference type="InterPro" id="IPR003607">
    <property type="entry name" value="HD/PDEase_dom"/>
</dbReference>
<dbReference type="InterPro" id="IPR012675">
    <property type="entry name" value="Beta-grasp_dom_sf"/>
</dbReference>